<reference evidence="4" key="2">
    <citation type="journal article" date="2020" name="Biotechnol. Bioeng.">
        <title>Chromosome-scale scaffolds for the Chinese hamster reference genome assembly to facilitate the study of the CHO epigenome.</title>
        <authorList>
            <person name="Hilliard W."/>
            <person name="MacDonald M."/>
            <person name="Lee K.H."/>
        </authorList>
    </citation>
    <scope>NUCLEOTIDE SEQUENCE [LARGE SCALE GENOMIC DNA]</scope>
    <source>
        <strain evidence="4">17A/GY</strain>
    </source>
</reference>
<evidence type="ECO:0000313" key="4">
    <source>
        <dbReference type="Proteomes" id="UP001108280"/>
    </source>
</evidence>
<dbReference type="RefSeq" id="XP_035313102.1">
    <property type="nucleotide sequence ID" value="XM_035457211.1"/>
</dbReference>
<evidence type="ECO:0000313" key="5">
    <source>
        <dbReference type="RefSeq" id="XP_035302903.1"/>
    </source>
</evidence>
<dbReference type="OrthoDB" id="9542712at2759"/>
<sequence length="83" mass="9588">MKPSLLRSVVFLCVLLLPALAGRKKKYSEGELLLEECWGQPKANDCTKRCSRTFKCVHKSYKCCWTYCGNICAETGKFYERKK</sequence>
<dbReference type="GeneTree" id="ENSGT00940000163115"/>
<evidence type="ECO:0000313" key="6">
    <source>
        <dbReference type="RefSeq" id="XP_035302904.1"/>
    </source>
</evidence>
<accession>A0A8C2LQ75</accession>
<organism evidence="2 3">
    <name type="scientific">Cricetulus griseus</name>
    <name type="common">Chinese hamster</name>
    <name type="synonym">Cricetulus barabensis griseus</name>
    <dbReference type="NCBI Taxonomy" id="10029"/>
    <lineage>
        <taxon>Eukaryota</taxon>
        <taxon>Metazoa</taxon>
        <taxon>Chordata</taxon>
        <taxon>Craniata</taxon>
        <taxon>Vertebrata</taxon>
        <taxon>Euteleostomi</taxon>
        <taxon>Mammalia</taxon>
        <taxon>Eutheria</taxon>
        <taxon>Euarchontoglires</taxon>
        <taxon>Glires</taxon>
        <taxon>Rodentia</taxon>
        <taxon>Myomorpha</taxon>
        <taxon>Muroidea</taxon>
        <taxon>Cricetidae</taxon>
        <taxon>Cricetinae</taxon>
        <taxon>Cricetulus</taxon>
    </lineage>
</organism>
<dbReference type="GeneID" id="100767575"/>
<feature type="chain" id="PRO_5044678619" evidence="1">
    <location>
        <begin position="22"/>
        <end position="83"/>
    </location>
</feature>
<dbReference type="OMA" id="ECWGQPN"/>
<dbReference type="Ensembl" id="ENSCGRT00001010778.1">
    <property type="protein sequence ID" value="ENSCGRP00001006827.1"/>
    <property type="gene ID" value="ENSCGRG00001009287.1"/>
</dbReference>
<reference evidence="2" key="4">
    <citation type="submission" date="2025-05" db="UniProtKB">
        <authorList>
            <consortium name="Ensembl"/>
        </authorList>
    </citation>
    <scope>IDENTIFICATION</scope>
</reference>
<keyword evidence="4" id="KW-1185">Reference proteome</keyword>
<dbReference type="KEGG" id="cge:100767575"/>
<feature type="signal peptide" evidence="1">
    <location>
        <begin position="1"/>
        <end position="21"/>
    </location>
</feature>
<protein>
    <submittedName>
        <fullName evidence="5 6">Protein WFDC11</fullName>
    </submittedName>
    <submittedName>
        <fullName evidence="2">WAP four-disulfide core domain 11</fullName>
    </submittedName>
</protein>
<gene>
    <name evidence="2 5 6" type="primary">LOC100767575</name>
</gene>
<evidence type="ECO:0000313" key="3">
    <source>
        <dbReference type="Proteomes" id="UP000694386"/>
    </source>
</evidence>
<dbReference type="AlphaFoldDB" id="A0A8C2LQ75"/>
<reference evidence="4" key="1">
    <citation type="journal article" date="2018" name="Biotechnol. Bioeng.">
        <title>A reference genome of the Chinese hamster based on a hybrid assembly strategy.</title>
        <authorList>
            <person name="Rupp O."/>
            <person name="MacDonald M.L."/>
            <person name="Li S."/>
            <person name="Dhiman H."/>
            <person name="Polson S."/>
            <person name="Griep S."/>
            <person name="Heffner K."/>
            <person name="Hernandez I."/>
            <person name="Brinkrolf K."/>
            <person name="Jadhav V."/>
            <person name="Samoudi M."/>
            <person name="Hao H."/>
            <person name="Kingham B."/>
            <person name="Goesmann A."/>
            <person name="Betenbaugh M.J."/>
            <person name="Lewis N.E."/>
            <person name="Borth N."/>
            <person name="Lee K.H."/>
        </authorList>
    </citation>
    <scope>NUCLEOTIDE SEQUENCE [LARGE SCALE GENOMIC DNA]</scope>
    <source>
        <strain evidence="4">17A/GY</strain>
    </source>
</reference>
<dbReference type="Proteomes" id="UP000694386">
    <property type="component" value="Unplaced"/>
</dbReference>
<evidence type="ECO:0000256" key="1">
    <source>
        <dbReference type="SAM" id="SignalP"/>
    </source>
</evidence>
<name>A0A8C2LQ75_CRIGR</name>
<evidence type="ECO:0000313" key="2">
    <source>
        <dbReference type="Ensembl" id="ENSCGRP00001006827.1"/>
    </source>
</evidence>
<reference evidence="5 6" key="3">
    <citation type="submission" date="2025-04" db="UniProtKB">
        <authorList>
            <consortium name="RefSeq"/>
        </authorList>
    </citation>
    <scope>IDENTIFICATION</scope>
    <source>
        <strain evidence="5 6">17A/GY</strain>
        <tissue evidence="5 6">Liver</tissue>
    </source>
</reference>
<proteinExistence type="predicted"/>
<dbReference type="RefSeq" id="XP_035313103.1">
    <property type="nucleotide sequence ID" value="XM_035457212.1"/>
</dbReference>
<dbReference type="RefSeq" id="XP_035302904.1">
    <property type="nucleotide sequence ID" value="XM_035447013.1"/>
</dbReference>
<dbReference type="Proteomes" id="UP001108280">
    <property type="component" value="Chromosome 6"/>
</dbReference>
<dbReference type="RefSeq" id="XP_035302903.1">
    <property type="nucleotide sequence ID" value="XM_035447012.1"/>
</dbReference>
<keyword evidence="1" id="KW-0732">Signal</keyword>